<dbReference type="RefSeq" id="WP_345142364.1">
    <property type="nucleotide sequence ID" value="NZ_BAABAT010000065.1"/>
</dbReference>
<evidence type="ECO:0000313" key="3">
    <source>
        <dbReference type="Proteomes" id="UP001500620"/>
    </source>
</evidence>
<comment type="caution">
    <text evidence="2">The sequence shown here is derived from an EMBL/GenBank/DDBJ whole genome shotgun (WGS) entry which is preliminary data.</text>
</comment>
<dbReference type="EMBL" id="BAABAT010000065">
    <property type="protein sequence ID" value="GAA4263289.1"/>
    <property type="molecule type" value="Genomic_DNA"/>
</dbReference>
<reference evidence="3" key="1">
    <citation type="journal article" date="2019" name="Int. J. Syst. Evol. Microbiol.">
        <title>The Global Catalogue of Microorganisms (GCM) 10K type strain sequencing project: providing services to taxonomists for standard genome sequencing and annotation.</title>
        <authorList>
            <consortium name="The Broad Institute Genomics Platform"/>
            <consortium name="The Broad Institute Genome Sequencing Center for Infectious Disease"/>
            <person name="Wu L."/>
            <person name="Ma J."/>
        </authorList>
    </citation>
    <scope>NUCLEOTIDE SEQUENCE [LARGE SCALE GENOMIC DNA]</scope>
    <source>
        <strain evidence="3">JCM 17441</strain>
    </source>
</reference>
<proteinExistence type="predicted"/>
<evidence type="ECO:0000256" key="1">
    <source>
        <dbReference type="SAM" id="MobiDB-lite"/>
    </source>
</evidence>
<evidence type="ECO:0000313" key="2">
    <source>
        <dbReference type="EMBL" id="GAA4263289.1"/>
    </source>
</evidence>
<sequence>MTQAVEKSSDQLGDFHQLLLRMAGRLPDELISVARRWLAEGELVEIAQTVVFGALTGRVALTEADAELLAQTLTAAGEDVDALADVELSEVDPQPLYGLAPVSPEVLDEYGDEVPYSIDLTVPYEGPGQPDEVDAVLAAAVADALEAGTPAVALWRCWRFPAIDTQWPPPRRMYLVQADDPAVLPALTAQLQAALEDVGEENPQVEVFFDADELPAYQRTALGFSALLWMAWAATPLLVARVFDTYDEQEGAGFDAMHPLLDEDERDHVLAYLDEGVPLLIAPGWTEDVVDRTRGDVVPTAFRTDGRWIWTDAVAYYLREHSLAPDLDLLDQIRGRGYAPPEVSVVELHRALAALYAPVVDEDVFDEDVWDEYAPGFDVTEPQAAHTWDAVGVGHDTSERDMDGTTNDRAPS</sequence>
<name>A0ABP8DU63_9ACTN</name>
<organism evidence="2 3">
    <name type="scientific">Dactylosporangium darangshiense</name>
    <dbReference type="NCBI Taxonomy" id="579108"/>
    <lineage>
        <taxon>Bacteria</taxon>
        <taxon>Bacillati</taxon>
        <taxon>Actinomycetota</taxon>
        <taxon>Actinomycetes</taxon>
        <taxon>Micromonosporales</taxon>
        <taxon>Micromonosporaceae</taxon>
        <taxon>Dactylosporangium</taxon>
    </lineage>
</organism>
<feature type="region of interest" description="Disordered" evidence="1">
    <location>
        <begin position="392"/>
        <end position="412"/>
    </location>
</feature>
<gene>
    <name evidence="2" type="ORF">GCM10022255_106490</name>
</gene>
<dbReference type="Proteomes" id="UP001500620">
    <property type="component" value="Unassembled WGS sequence"/>
</dbReference>
<protein>
    <submittedName>
        <fullName evidence="2">Uncharacterized protein</fullName>
    </submittedName>
</protein>
<keyword evidence="3" id="KW-1185">Reference proteome</keyword>
<accession>A0ABP8DU63</accession>